<accession>A0A7K0CYP1</accession>
<dbReference type="EMBL" id="WEGK01000003">
    <property type="protein sequence ID" value="MQY18583.1"/>
    <property type="molecule type" value="Genomic_DNA"/>
</dbReference>
<reference evidence="2 3" key="1">
    <citation type="submission" date="2019-10" db="EMBL/GenBank/DDBJ databases">
        <title>Nocardia macrotermitis sp. nov. and Nocardia aurantia sp. nov., isolated from the gut of fungus growing-termite Macrotermes natalensis.</title>
        <authorList>
            <person name="Benndorf R."/>
            <person name="Schwitalla J."/>
            <person name="Martin K."/>
            <person name="De Beer W."/>
            <person name="Kaster A.-K."/>
            <person name="Vollmers J."/>
            <person name="Poulsen M."/>
            <person name="Beemelmanns C."/>
        </authorList>
    </citation>
    <scope>NUCLEOTIDE SEQUENCE [LARGE SCALE GENOMIC DNA]</scope>
    <source>
        <strain evidence="2 3">RB20</strain>
    </source>
</reference>
<evidence type="ECO:0000313" key="2">
    <source>
        <dbReference type="EMBL" id="MQY18583.1"/>
    </source>
</evidence>
<dbReference type="RefSeq" id="WP_153409136.1">
    <property type="nucleotide sequence ID" value="NZ_WEGK01000003.1"/>
</dbReference>
<gene>
    <name evidence="2" type="ORF">NRB20_16620</name>
</gene>
<organism evidence="2 3">
    <name type="scientific">Nocardia macrotermitis</name>
    <dbReference type="NCBI Taxonomy" id="2585198"/>
    <lineage>
        <taxon>Bacteria</taxon>
        <taxon>Bacillati</taxon>
        <taxon>Actinomycetota</taxon>
        <taxon>Actinomycetes</taxon>
        <taxon>Mycobacteriales</taxon>
        <taxon>Nocardiaceae</taxon>
        <taxon>Nocardia</taxon>
    </lineage>
</organism>
<name>A0A7K0CYP1_9NOCA</name>
<protein>
    <submittedName>
        <fullName evidence="2">Uncharacterized protein</fullName>
    </submittedName>
</protein>
<keyword evidence="3" id="KW-1185">Reference proteome</keyword>
<sequence>MKRSTLAVITAGMILAGTGAVELLGDYSVSSTTPDQNTAPAVAHADLKPLTQR</sequence>
<evidence type="ECO:0000256" key="1">
    <source>
        <dbReference type="SAM" id="MobiDB-lite"/>
    </source>
</evidence>
<feature type="compositionally biased region" description="Polar residues" evidence="1">
    <location>
        <begin position="30"/>
        <end position="39"/>
    </location>
</feature>
<dbReference type="OrthoDB" id="4563041at2"/>
<proteinExistence type="predicted"/>
<dbReference type="Proteomes" id="UP000438448">
    <property type="component" value="Unassembled WGS sequence"/>
</dbReference>
<feature type="region of interest" description="Disordered" evidence="1">
    <location>
        <begin position="30"/>
        <end position="53"/>
    </location>
</feature>
<dbReference type="AlphaFoldDB" id="A0A7K0CYP1"/>
<evidence type="ECO:0000313" key="3">
    <source>
        <dbReference type="Proteomes" id="UP000438448"/>
    </source>
</evidence>
<comment type="caution">
    <text evidence="2">The sequence shown here is derived from an EMBL/GenBank/DDBJ whole genome shotgun (WGS) entry which is preliminary data.</text>
</comment>